<protein>
    <recommendedName>
        <fullName evidence="3">Flagellar FliJ protein</fullName>
    </recommendedName>
</protein>
<dbReference type="Gene3D" id="1.10.287.1700">
    <property type="match status" value="1"/>
</dbReference>
<evidence type="ECO:0000256" key="11">
    <source>
        <dbReference type="SAM" id="MobiDB-lite"/>
    </source>
</evidence>
<proteinExistence type="inferred from homology"/>
<organism evidence="12 13">
    <name type="scientific">Cellulomonas iranensis</name>
    <dbReference type="NCBI Taxonomy" id="76862"/>
    <lineage>
        <taxon>Bacteria</taxon>
        <taxon>Bacillati</taxon>
        <taxon>Actinomycetota</taxon>
        <taxon>Actinomycetes</taxon>
        <taxon>Micrococcales</taxon>
        <taxon>Cellulomonadaceae</taxon>
        <taxon>Cellulomonas</taxon>
    </lineage>
</organism>
<dbReference type="Proteomes" id="UP001240250">
    <property type="component" value="Unassembled WGS sequence"/>
</dbReference>
<keyword evidence="13" id="KW-1185">Reference proteome</keyword>
<keyword evidence="5" id="KW-1003">Cell membrane</keyword>
<dbReference type="Pfam" id="PF02050">
    <property type="entry name" value="FliJ"/>
    <property type="match status" value="1"/>
</dbReference>
<comment type="caution">
    <text evidence="12">The sequence shown here is derived from an EMBL/GenBank/DDBJ whole genome shotgun (WGS) entry which is preliminary data.</text>
</comment>
<evidence type="ECO:0000256" key="3">
    <source>
        <dbReference type="ARBA" id="ARBA00020392"/>
    </source>
</evidence>
<keyword evidence="8" id="KW-0653">Protein transport</keyword>
<dbReference type="InterPro" id="IPR012823">
    <property type="entry name" value="Flagell_FliJ"/>
</dbReference>
<keyword evidence="12" id="KW-0966">Cell projection</keyword>
<sequence>MSRNFPLAGLLRVRAMAEDTAAAELASARREERIARDRATRTAEMLGSTRPPGEADIAAWQAAVAARVALSSLLTEDLSAVEDAEQHVGRRQAEWTAARVRTRAVDRLRERHEEEVRVTEEHAEQVALDEVAARSAAPTTPGEDA</sequence>
<dbReference type="RefSeq" id="WP_046530115.1">
    <property type="nucleotide sequence ID" value="NZ_CP084585.1"/>
</dbReference>
<dbReference type="EMBL" id="JAUSVM010000001">
    <property type="protein sequence ID" value="MDQ0424689.1"/>
    <property type="molecule type" value="Genomic_DNA"/>
</dbReference>
<feature type="region of interest" description="Disordered" evidence="11">
    <location>
        <begin position="116"/>
        <end position="145"/>
    </location>
</feature>
<keyword evidence="12" id="KW-0282">Flagellum</keyword>
<evidence type="ECO:0000256" key="10">
    <source>
        <dbReference type="ARBA" id="ARBA00023225"/>
    </source>
</evidence>
<comment type="subcellular location">
    <subcellularLocation>
        <location evidence="1">Cell membrane</location>
        <topology evidence="1">Peripheral membrane protein</topology>
        <orientation evidence="1">Cytoplasmic side</orientation>
    </subcellularLocation>
</comment>
<keyword evidence="9" id="KW-0472">Membrane</keyword>
<keyword evidence="4" id="KW-0813">Transport</keyword>
<evidence type="ECO:0000256" key="1">
    <source>
        <dbReference type="ARBA" id="ARBA00004413"/>
    </source>
</evidence>
<evidence type="ECO:0000313" key="13">
    <source>
        <dbReference type="Proteomes" id="UP001240250"/>
    </source>
</evidence>
<name>A0ABU0GII0_9CELL</name>
<keyword evidence="6" id="KW-0145">Chemotaxis</keyword>
<gene>
    <name evidence="12" type="ORF">JO380_001070</name>
</gene>
<accession>A0ABU0GII0</accession>
<keyword evidence="12" id="KW-0969">Cilium</keyword>
<keyword evidence="7" id="KW-1005">Bacterial flagellum biogenesis</keyword>
<reference evidence="12 13" key="1">
    <citation type="submission" date="2023-07" db="EMBL/GenBank/DDBJ databases">
        <title>Sequencing the genomes of 1000 actinobacteria strains.</title>
        <authorList>
            <person name="Klenk H.-P."/>
        </authorList>
    </citation>
    <scope>NUCLEOTIDE SEQUENCE [LARGE SCALE GENOMIC DNA]</scope>
    <source>
        <strain evidence="12 13">DSM 14785</strain>
    </source>
</reference>
<evidence type="ECO:0000256" key="7">
    <source>
        <dbReference type="ARBA" id="ARBA00022795"/>
    </source>
</evidence>
<evidence type="ECO:0000313" key="12">
    <source>
        <dbReference type="EMBL" id="MDQ0424689.1"/>
    </source>
</evidence>
<evidence type="ECO:0000256" key="6">
    <source>
        <dbReference type="ARBA" id="ARBA00022500"/>
    </source>
</evidence>
<evidence type="ECO:0000256" key="8">
    <source>
        <dbReference type="ARBA" id="ARBA00022927"/>
    </source>
</evidence>
<evidence type="ECO:0000256" key="4">
    <source>
        <dbReference type="ARBA" id="ARBA00022448"/>
    </source>
</evidence>
<dbReference type="InterPro" id="IPR053716">
    <property type="entry name" value="Flag_assembly_chemotaxis_eff"/>
</dbReference>
<evidence type="ECO:0000256" key="2">
    <source>
        <dbReference type="ARBA" id="ARBA00010004"/>
    </source>
</evidence>
<keyword evidence="10" id="KW-1006">Bacterial flagellum protein export</keyword>
<comment type="similarity">
    <text evidence="2">Belongs to the FliJ family.</text>
</comment>
<evidence type="ECO:0000256" key="5">
    <source>
        <dbReference type="ARBA" id="ARBA00022475"/>
    </source>
</evidence>
<evidence type="ECO:0000256" key="9">
    <source>
        <dbReference type="ARBA" id="ARBA00023136"/>
    </source>
</evidence>